<dbReference type="PROSITE" id="PS50850">
    <property type="entry name" value="MFS"/>
    <property type="match status" value="1"/>
</dbReference>
<comment type="caution">
    <text evidence="9">The sequence shown here is derived from an EMBL/GenBank/DDBJ whole genome shotgun (WGS) entry which is preliminary data.</text>
</comment>
<evidence type="ECO:0000259" key="8">
    <source>
        <dbReference type="PROSITE" id="PS50850"/>
    </source>
</evidence>
<evidence type="ECO:0000256" key="2">
    <source>
        <dbReference type="ARBA" id="ARBA00010992"/>
    </source>
</evidence>
<accession>A0AA35PVJ4</accession>
<evidence type="ECO:0000256" key="3">
    <source>
        <dbReference type="ARBA" id="ARBA00022448"/>
    </source>
</evidence>
<evidence type="ECO:0000256" key="1">
    <source>
        <dbReference type="ARBA" id="ARBA00004141"/>
    </source>
</evidence>
<evidence type="ECO:0000256" key="7">
    <source>
        <dbReference type="SAM" id="Phobius"/>
    </source>
</evidence>
<feature type="transmembrane region" description="Helical" evidence="7">
    <location>
        <begin position="585"/>
        <end position="603"/>
    </location>
</feature>
<dbReference type="Pfam" id="PF13468">
    <property type="entry name" value="Glyoxalase_3"/>
    <property type="match status" value="1"/>
</dbReference>
<feature type="transmembrane region" description="Helical" evidence="7">
    <location>
        <begin position="356"/>
        <end position="382"/>
    </location>
</feature>
<dbReference type="Gene3D" id="1.20.1250.20">
    <property type="entry name" value="MFS general substrate transporter like domains"/>
    <property type="match status" value="1"/>
</dbReference>
<dbReference type="Gene3D" id="3.10.180.10">
    <property type="entry name" value="2,3-Dihydroxybiphenyl 1,2-Dioxygenase, domain 1"/>
    <property type="match status" value="1"/>
</dbReference>
<feature type="transmembrane region" description="Helical" evidence="7">
    <location>
        <begin position="615"/>
        <end position="635"/>
    </location>
</feature>
<feature type="transmembrane region" description="Helical" evidence="7">
    <location>
        <begin position="451"/>
        <end position="474"/>
    </location>
</feature>
<feature type="transmembrane region" description="Helical" evidence="7">
    <location>
        <begin position="515"/>
        <end position="535"/>
    </location>
</feature>
<comment type="similarity">
    <text evidence="2">Belongs to the major facilitator superfamily. Sugar transporter (TC 2.A.1.1) family.</text>
</comment>
<keyword evidence="5 7" id="KW-1133">Transmembrane helix</keyword>
<feature type="transmembrane region" description="Helical" evidence="7">
    <location>
        <begin position="486"/>
        <end position="508"/>
    </location>
</feature>
<evidence type="ECO:0000313" key="9">
    <source>
        <dbReference type="EMBL" id="CAI6069664.1"/>
    </source>
</evidence>
<dbReference type="EMBL" id="CABFNP030000641">
    <property type="protein sequence ID" value="CAI6069664.1"/>
    <property type="molecule type" value="Genomic_DNA"/>
</dbReference>
<dbReference type="InterPro" id="IPR029068">
    <property type="entry name" value="Glyas_Bleomycin-R_OHBP_Dase"/>
</dbReference>
<feature type="transmembrane region" description="Helical" evidence="7">
    <location>
        <begin position="318"/>
        <end position="336"/>
    </location>
</feature>
<dbReference type="PANTHER" id="PTHR48022:SF59">
    <property type="entry name" value="MAJOR FACILITATOR SUPERFAMILY (MFS) PROFILE DOMAIN-CONTAINING PROTEIN"/>
    <property type="match status" value="1"/>
</dbReference>
<sequence length="652" mass="71375">MSDTTNLGSHSCLTEKLKEHFNIVPGGGATTGVTINKLNILPDGTYLEIVAFNKGIEPEKREAHRWSNATAGSVIDWASTLNSPDEFEPIQRRANGSETGIFYQDPVPGGRKRPDGVELKWSIILPVDEYQNRFQPGIAPFWCLDKTPRSLRVPYLAKDGNKPAACTQHLCGAQSVRKTVPQLRNFDTVTMASLFGKSTVGKYVQTIKASPWELFFNSKLLFSTAVYAMTAMAITWGQGSISVIPSLPGFAKAYGITSATNPVQVTNFISIVYPGAGVGSFSSYFLNDRIGRVWSLRVYFVAWMIGQLIETFSSGKMAALYVARIVSGLGIGPLTVTGPMPIVEIAPTEFHGLLSFWFGIVLLLSLMVANPTVHATFVRLILVGREDEAIKNLVQLHGLPLENERVSSELTEIKKQIQEEHRKFGEKGGFKAILRETFLDKANLRRVFQTAIAYALAQITGANSVTSYLVPILSLMGMGGEQARNLLLAAMYSMAKVFYTIIASFFFVDALGRCNSLFVGITFQLVSDVYIGVYLKYRQTGSVAPGSSEGATAAIFLHGFGFAVGLLSLPYIFGAELWPNGIRSFGSALSQTFPWLFFFAILRATPSILSSMNNWGAFIFFAGWCLIIALVYVFFSVPETAGLSVEQLDAVL</sequence>
<name>A0AA35PVJ4_9HYPO</name>
<dbReference type="AlphaFoldDB" id="A0AA35PVJ4"/>
<dbReference type="GO" id="GO:0005351">
    <property type="term" value="F:carbohydrate:proton symporter activity"/>
    <property type="evidence" value="ECO:0007669"/>
    <property type="project" value="TreeGrafter"/>
</dbReference>
<evidence type="ECO:0000256" key="6">
    <source>
        <dbReference type="ARBA" id="ARBA00023136"/>
    </source>
</evidence>
<dbReference type="InterPro" id="IPR050360">
    <property type="entry name" value="MFS_Sugar_Transporters"/>
</dbReference>
<keyword evidence="6 7" id="KW-0472">Membrane</keyword>
<dbReference type="InterPro" id="IPR036259">
    <property type="entry name" value="MFS_trans_sf"/>
</dbReference>
<feature type="domain" description="Major facilitator superfamily (MFS) profile" evidence="8">
    <location>
        <begin position="223"/>
        <end position="641"/>
    </location>
</feature>
<dbReference type="InterPro" id="IPR025870">
    <property type="entry name" value="Glyoxalase-like_dom"/>
</dbReference>
<dbReference type="InterPro" id="IPR020846">
    <property type="entry name" value="MFS_dom"/>
</dbReference>
<dbReference type="InterPro" id="IPR005828">
    <property type="entry name" value="MFS_sugar_transport-like"/>
</dbReference>
<organism evidence="9 10">
    <name type="scientific">Clonostachys chloroleuca</name>
    <dbReference type="NCBI Taxonomy" id="1926264"/>
    <lineage>
        <taxon>Eukaryota</taxon>
        <taxon>Fungi</taxon>
        <taxon>Dikarya</taxon>
        <taxon>Ascomycota</taxon>
        <taxon>Pezizomycotina</taxon>
        <taxon>Sordariomycetes</taxon>
        <taxon>Hypocreomycetidae</taxon>
        <taxon>Hypocreales</taxon>
        <taxon>Bionectriaceae</taxon>
        <taxon>Clonostachys</taxon>
    </lineage>
</organism>
<gene>
    <name evidence="9" type="ORF">CCHLO57077_00018341</name>
</gene>
<evidence type="ECO:0000256" key="4">
    <source>
        <dbReference type="ARBA" id="ARBA00022692"/>
    </source>
</evidence>
<comment type="subcellular location">
    <subcellularLocation>
        <location evidence="1">Membrane</location>
        <topology evidence="1">Multi-pass membrane protein</topology>
    </subcellularLocation>
</comment>
<feature type="transmembrane region" description="Helical" evidence="7">
    <location>
        <begin position="555"/>
        <end position="573"/>
    </location>
</feature>
<dbReference type="GO" id="GO:0016020">
    <property type="term" value="C:membrane"/>
    <property type="evidence" value="ECO:0007669"/>
    <property type="project" value="UniProtKB-SubCell"/>
</dbReference>
<proteinExistence type="inferred from homology"/>
<dbReference type="InterPro" id="IPR003663">
    <property type="entry name" value="Sugar/inositol_transpt"/>
</dbReference>
<dbReference type="Proteomes" id="UP001160390">
    <property type="component" value="Unassembled WGS sequence"/>
</dbReference>
<dbReference type="PRINTS" id="PR00171">
    <property type="entry name" value="SUGRTRNSPORT"/>
</dbReference>
<keyword evidence="3" id="KW-0813">Transport</keyword>
<keyword evidence="10" id="KW-1185">Reference proteome</keyword>
<evidence type="ECO:0000313" key="10">
    <source>
        <dbReference type="Proteomes" id="UP001160390"/>
    </source>
</evidence>
<reference evidence="9" key="1">
    <citation type="submission" date="2023-01" db="EMBL/GenBank/DDBJ databases">
        <authorList>
            <person name="Piombo E."/>
        </authorList>
    </citation>
    <scope>NUCLEOTIDE SEQUENCE</scope>
</reference>
<dbReference type="SUPFAM" id="SSF103473">
    <property type="entry name" value="MFS general substrate transporter"/>
    <property type="match status" value="1"/>
</dbReference>
<dbReference type="Pfam" id="PF00083">
    <property type="entry name" value="Sugar_tr"/>
    <property type="match status" value="2"/>
</dbReference>
<keyword evidence="4 7" id="KW-0812">Transmembrane</keyword>
<protein>
    <recommendedName>
        <fullName evidence="8">Major facilitator superfamily (MFS) profile domain-containing protein</fullName>
    </recommendedName>
</protein>
<evidence type="ECO:0000256" key="5">
    <source>
        <dbReference type="ARBA" id="ARBA00022989"/>
    </source>
</evidence>
<dbReference type="PANTHER" id="PTHR48022">
    <property type="entry name" value="PLASTIDIC GLUCOSE TRANSPORTER 4"/>
    <property type="match status" value="1"/>
</dbReference>